<dbReference type="OrthoDB" id="10264655at2759"/>
<feature type="domain" description="Cyclin-like" evidence="3">
    <location>
        <begin position="77"/>
        <end position="160"/>
    </location>
</feature>
<evidence type="ECO:0000313" key="4">
    <source>
        <dbReference type="EMBL" id="VDP13029.1"/>
    </source>
</evidence>
<dbReference type="GO" id="GO:0006357">
    <property type="term" value="P:regulation of transcription by RNA polymerase II"/>
    <property type="evidence" value="ECO:0007669"/>
    <property type="project" value="InterPro"/>
</dbReference>
<evidence type="ECO:0000256" key="2">
    <source>
        <dbReference type="RuleBase" id="RU000383"/>
    </source>
</evidence>
<evidence type="ECO:0000256" key="1">
    <source>
        <dbReference type="ARBA" id="ARBA00023127"/>
    </source>
</evidence>
<dbReference type="PANTHER" id="PTHR10026">
    <property type="entry name" value="CYCLIN"/>
    <property type="match status" value="1"/>
</dbReference>
<name>A0A183IUX1_9BILA</name>
<dbReference type="Gene3D" id="1.10.472.10">
    <property type="entry name" value="Cyclin-like"/>
    <property type="match status" value="1"/>
</dbReference>
<dbReference type="Proteomes" id="UP000270296">
    <property type="component" value="Unassembled WGS sequence"/>
</dbReference>
<dbReference type="Pfam" id="PF00134">
    <property type="entry name" value="Cyclin_N"/>
    <property type="match status" value="1"/>
</dbReference>
<dbReference type="InterPro" id="IPR006671">
    <property type="entry name" value="Cyclin_N"/>
</dbReference>
<keyword evidence="5" id="KW-1185">Reference proteome</keyword>
<evidence type="ECO:0000313" key="6">
    <source>
        <dbReference type="WBParaSite" id="SBAD_0000769601-mRNA-1"/>
    </source>
</evidence>
<sequence length="160" mass="18089">MVSPSNETSAIEKDAKSQAAVLPEKALSSFGLHKLHDHVEITLENCLLSGELLDTSPSLQDGLDVETERDLRYLGCELIQLSSVLLKLPQVAAATGQILFQRFYYAKSFVRYNFEQTAMACLNLASKIEEAPRRFRDVINVFHHLKQIYRLKEGKGHQKK</sequence>
<dbReference type="AlphaFoldDB" id="A0A183IUX1"/>
<evidence type="ECO:0000259" key="3">
    <source>
        <dbReference type="SMART" id="SM00385"/>
    </source>
</evidence>
<protein>
    <submittedName>
        <fullName evidence="6">CYCLIN domain-containing protein</fullName>
    </submittedName>
</protein>
<dbReference type="InterPro" id="IPR043198">
    <property type="entry name" value="Cyclin/Ssn8"/>
</dbReference>
<dbReference type="SUPFAM" id="SSF47954">
    <property type="entry name" value="Cyclin-like"/>
    <property type="match status" value="1"/>
</dbReference>
<dbReference type="PIRSF" id="PIRSF036580">
    <property type="entry name" value="Cyclin_L"/>
    <property type="match status" value="1"/>
</dbReference>
<keyword evidence="1 2" id="KW-0195">Cyclin</keyword>
<reference evidence="6" key="1">
    <citation type="submission" date="2016-06" db="UniProtKB">
        <authorList>
            <consortium name="WormBaseParasite"/>
        </authorList>
    </citation>
    <scope>IDENTIFICATION</scope>
</reference>
<organism evidence="6">
    <name type="scientific">Soboliphyme baturini</name>
    <dbReference type="NCBI Taxonomy" id="241478"/>
    <lineage>
        <taxon>Eukaryota</taxon>
        <taxon>Metazoa</taxon>
        <taxon>Ecdysozoa</taxon>
        <taxon>Nematoda</taxon>
        <taxon>Enoplea</taxon>
        <taxon>Dorylaimia</taxon>
        <taxon>Dioctophymatida</taxon>
        <taxon>Dioctophymatoidea</taxon>
        <taxon>Soboliphymatidae</taxon>
        <taxon>Soboliphyme</taxon>
    </lineage>
</organism>
<proteinExistence type="inferred from homology"/>
<accession>A0A183IUX1</accession>
<reference evidence="4 5" key="2">
    <citation type="submission" date="2018-11" db="EMBL/GenBank/DDBJ databases">
        <authorList>
            <consortium name="Pathogen Informatics"/>
        </authorList>
    </citation>
    <scope>NUCLEOTIDE SEQUENCE [LARGE SCALE GENOMIC DNA]</scope>
</reference>
<gene>
    <name evidence="4" type="ORF">SBAD_LOCUS7418</name>
</gene>
<dbReference type="SMART" id="SM00385">
    <property type="entry name" value="CYCLIN"/>
    <property type="match status" value="1"/>
</dbReference>
<dbReference type="GO" id="GO:0016538">
    <property type="term" value="F:cyclin-dependent protein serine/threonine kinase regulator activity"/>
    <property type="evidence" value="ECO:0007669"/>
    <property type="project" value="InterPro"/>
</dbReference>
<dbReference type="InterPro" id="IPR036915">
    <property type="entry name" value="Cyclin-like_sf"/>
</dbReference>
<dbReference type="InterPro" id="IPR013763">
    <property type="entry name" value="Cyclin-like_dom"/>
</dbReference>
<dbReference type="WBParaSite" id="SBAD_0000769601-mRNA-1">
    <property type="protein sequence ID" value="SBAD_0000769601-mRNA-1"/>
    <property type="gene ID" value="SBAD_0000769601"/>
</dbReference>
<dbReference type="EMBL" id="UZAM01010606">
    <property type="protein sequence ID" value="VDP13029.1"/>
    <property type="molecule type" value="Genomic_DNA"/>
</dbReference>
<comment type="similarity">
    <text evidence="2">Belongs to the cyclin family.</text>
</comment>
<evidence type="ECO:0000313" key="5">
    <source>
        <dbReference type="Proteomes" id="UP000270296"/>
    </source>
</evidence>